<dbReference type="InterPro" id="IPR012334">
    <property type="entry name" value="Pectin_lyas_fold"/>
</dbReference>
<dbReference type="RefSeq" id="WP_113618089.1">
    <property type="nucleotide sequence ID" value="NZ_QFFJ01000002.1"/>
</dbReference>
<gene>
    <name evidence="2" type="ORF">DF182_22760</name>
</gene>
<comment type="caution">
    <text evidence="2">The sequence shown here is derived from an EMBL/GenBank/DDBJ whole genome shotgun (WGS) entry which is preliminary data.</text>
</comment>
<accession>A0A365XUS2</accession>
<organism evidence="2 3">
    <name type="scientific">Chitinophaga flava</name>
    <dbReference type="NCBI Taxonomy" id="2259036"/>
    <lineage>
        <taxon>Bacteria</taxon>
        <taxon>Pseudomonadati</taxon>
        <taxon>Bacteroidota</taxon>
        <taxon>Chitinophagia</taxon>
        <taxon>Chitinophagales</taxon>
        <taxon>Chitinophagaceae</taxon>
        <taxon>Chitinophaga</taxon>
    </lineage>
</organism>
<dbReference type="EMBL" id="QFFJ01000002">
    <property type="protein sequence ID" value="RBL89345.1"/>
    <property type="molecule type" value="Genomic_DNA"/>
</dbReference>
<proteinExistence type="predicted"/>
<reference evidence="2 3" key="1">
    <citation type="submission" date="2018-05" db="EMBL/GenBank/DDBJ databases">
        <title>Chitinophaga sp. K3CV102501T nov., isolated from isolated from a monsoon evergreen broad-leaved forest soil.</title>
        <authorList>
            <person name="Lv Y."/>
        </authorList>
    </citation>
    <scope>NUCLEOTIDE SEQUENCE [LARGE SCALE GENOMIC DNA]</scope>
    <source>
        <strain evidence="2 3">GDMCC 1.1325</strain>
    </source>
</reference>
<dbReference type="AlphaFoldDB" id="A0A365XUS2"/>
<dbReference type="InterPro" id="IPR024535">
    <property type="entry name" value="RHGA/B-epi-like_pectate_lyase"/>
</dbReference>
<evidence type="ECO:0000313" key="2">
    <source>
        <dbReference type="EMBL" id="RBL89345.1"/>
    </source>
</evidence>
<feature type="domain" description="Rhamnogalacturonase A/B/Epimerase-like pectate lyase" evidence="1">
    <location>
        <begin position="72"/>
        <end position="174"/>
    </location>
</feature>
<protein>
    <recommendedName>
        <fullName evidence="1">Rhamnogalacturonase A/B/Epimerase-like pectate lyase domain-containing protein</fullName>
    </recommendedName>
</protein>
<name>A0A365XUS2_9BACT</name>
<sequence>MTFTSLSAMKNAAVVPQPNDVCTLLGYYELGDAGAGTFYWDSLSAEQPESGLIVPVTGQPTGRWKRLYSGPVNICWFGARAVSSFDNAPAIQAAINYCSRPWFDPSNVEGSMWAWISPIQLTSVYVPKGVFEVHQTIILNPYTKIFGESSPSTITTSNQASVLLAVNFNGYMFDTANMNWQTRQRETGIYINGGDLDSHKYSYVTNIEFDSISFFKQEGANIMGYLKLSGATNSRIRHCMFRHGNFPVVINASWDWVIEDCFIQPEICGIVLYRTITAGVVTRTEVAGQYIKKGAFEPGLPFGFSLPNGTGTGAFFIGQETCGIYQEESNASINNCVIEMGLHNGIASNNAGGAIEHNYIESITRVAYTHINCPHLDYRLGYLAIPDKPLLDLHGFSRGSIYFGGLNQLLLSLGTVDPSSAIKLYNLPDAGLFIPKGIEVAGFYETTVSGDIHAALKPYQIDKKLIAISDISLASDDINLSKTVVIRNGTSGQINFLPTKHIFYRNRPFF</sequence>
<dbReference type="Gene3D" id="2.160.20.10">
    <property type="entry name" value="Single-stranded right-handed beta-helix, Pectin lyase-like"/>
    <property type="match status" value="1"/>
</dbReference>
<evidence type="ECO:0000259" key="1">
    <source>
        <dbReference type="Pfam" id="PF12708"/>
    </source>
</evidence>
<keyword evidence="3" id="KW-1185">Reference proteome</keyword>
<dbReference type="SUPFAM" id="SSF51126">
    <property type="entry name" value="Pectin lyase-like"/>
    <property type="match status" value="1"/>
</dbReference>
<dbReference type="OrthoDB" id="631055at2"/>
<evidence type="ECO:0000313" key="3">
    <source>
        <dbReference type="Proteomes" id="UP000253410"/>
    </source>
</evidence>
<dbReference type="InterPro" id="IPR011050">
    <property type="entry name" value="Pectin_lyase_fold/virulence"/>
</dbReference>
<dbReference type="Proteomes" id="UP000253410">
    <property type="component" value="Unassembled WGS sequence"/>
</dbReference>
<dbReference type="Pfam" id="PF12708">
    <property type="entry name" value="Pect-lyase_RHGA_epim"/>
    <property type="match status" value="1"/>
</dbReference>